<dbReference type="Pfam" id="PF16925">
    <property type="entry name" value="TetR_C_13"/>
    <property type="match status" value="1"/>
</dbReference>
<feature type="DNA-binding region" description="H-T-H motif" evidence="4">
    <location>
        <begin position="34"/>
        <end position="53"/>
    </location>
</feature>
<keyword evidence="3" id="KW-0804">Transcription</keyword>
<reference evidence="6 7" key="1">
    <citation type="submission" date="2018-01" db="EMBL/GenBank/DDBJ databases">
        <title>Draft genome sequence of Jishengella sp. NA12.</title>
        <authorList>
            <person name="Sahin N."/>
            <person name="Ay H."/>
            <person name="Saygin H."/>
        </authorList>
    </citation>
    <scope>NUCLEOTIDE SEQUENCE [LARGE SCALE GENOMIC DNA]</scope>
    <source>
        <strain evidence="6 7">NA12</strain>
    </source>
</reference>
<evidence type="ECO:0000256" key="3">
    <source>
        <dbReference type="ARBA" id="ARBA00023163"/>
    </source>
</evidence>
<dbReference type="Pfam" id="PF00440">
    <property type="entry name" value="TetR_N"/>
    <property type="match status" value="1"/>
</dbReference>
<dbReference type="InterPro" id="IPR036271">
    <property type="entry name" value="Tet_transcr_reg_TetR-rel_C_sf"/>
</dbReference>
<dbReference type="PROSITE" id="PS50977">
    <property type="entry name" value="HTH_TETR_2"/>
    <property type="match status" value="1"/>
</dbReference>
<dbReference type="Gene3D" id="1.10.10.60">
    <property type="entry name" value="Homeodomain-like"/>
    <property type="match status" value="1"/>
</dbReference>
<dbReference type="SUPFAM" id="SSF48498">
    <property type="entry name" value="Tetracyclin repressor-like, C-terminal domain"/>
    <property type="match status" value="1"/>
</dbReference>
<evidence type="ECO:0000256" key="4">
    <source>
        <dbReference type="PROSITE-ProRule" id="PRU00335"/>
    </source>
</evidence>
<dbReference type="EMBL" id="POTY01000140">
    <property type="protein sequence ID" value="PZG14784.1"/>
    <property type="molecule type" value="Genomic_DNA"/>
</dbReference>
<organism evidence="6 7">
    <name type="scientific">Micromonospora craterilacus</name>
    <dbReference type="NCBI Taxonomy" id="1655439"/>
    <lineage>
        <taxon>Bacteria</taxon>
        <taxon>Bacillati</taxon>
        <taxon>Actinomycetota</taxon>
        <taxon>Actinomycetes</taxon>
        <taxon>Micromonosporales</taxon>
        <taxon>Micromonosporaceae</taxon>
        <taxon>Micromonospora</taxon>
    </lineage>
</organism>
<dbReference type="InterPro" id="IPR009057">
    <property type="entry name" value="Homeodomain-like_sf"/>
</dbReference>
<dbReference type="OrthoDB" id="326421at2"/>
<name>A0A2W2FHI2_9ACTN</name>
<dbReference type="RefSeq" id="WP_111215732.1">
    <property type="nucleotide sequence ID" value="NZ_POTY01000140.1"/>
</dbReference>
<comment type="caution">
    <text evidence="6">The sequence shown here is derived from an EMBL/GenBank/DDBJ whole genome shotgun (WGS) entry which is preliminary data.</text>
</comment>
<proteinExistence type="predicted"/>
<keyword evidence="2 4" id="KW-0238">DNA-binding</keyword>
<keyword evidence="7" id="KW-1185">Reference proteome</keyword>
<feature type="domain" description="HTH tetR-type" evidence="5">
    <location>
        <begin position="11"/>
        <end position="71"/>
    </location>
</feature>
<keyword evidence="1" id="KW-0805">Transcription regulation</keyword>
<dbReference type="PANTHER" id="PTHR47506">
    <property type="entry name" value="TRANSCRIPTIONAL REGULATORY PROTEIN"/>
    <property type="match status" value="1"/>
</dbReference>
<dbReference type="GO" id="GO:0003677">
    <property type="term" value="F:DNA binding"/>
    <property type="evidence" value="ECO:0007669"/>
    <property type="project" value="UniProtKB-UniRule"/>
</dbReference>
<gene>
    <name evidence="6" type="ORF">C1I95_20950</name>
</gene>
<protein>
    <submittedName>
        <fullName evidence="6">TetR/AcrR family transcriptional regulator</fullName>
    </submittedName>
</protein>
<dbReference type="Proteomes" id="UP000248924">
    <property type="component" value="Unassembled WGS sequence"/>
</dbReference>
<dbReference type="AlphaFoldDB" id="A0A2W2FHI2"/>
<evidence type="ECO:0000256" key="2">
    <source>
        <dbReference type="ARBA" id="ARBA00023125"/>
    </source>
</evidence>
<evidence type="ECO:0000256" key="1">
    <source>
        <dbReference type="ARBA" id="ARBA00023015"/>
    </source>
</evidence>
<accession>A0A2W2FHI2</accession>
<dbReference type="InterPro" id="IPR001647">
    <property type="entry name" value="HTH_TetR"/>
</dbReference>
<evidence type="ECO:0000313" key="6">
    <source>
        <dbReference type="EMBL" id="PZG14784.1"/>
    </source>
</evidence>
<evidence type="ECO:0000259" key="5">
    <source>
        <dbReference type="PROSITE" id="PS50977"/>
    </source>
</evidence>
<evidence type="ECO:0000313" key="7">
    <source>
        <dbReference type="Proteomes" id="UP000248924"/>
    </source>
</evidence>
<sequence length="212" mass="23105">MTVDGRLARGERTRTAVLDAAVSLATTSGLDGLSLGHLADSLGVSKSGLFAHWRSKEALQLATIDRAVSQWQERIIAPALRAPRGVRRIRALHEARIDFYAARVLPGGCFFATTEFEFNARPGAIRDRLAEVFAAWTAFLERLVREAVELGELPSDVDVALLAYEIDACGIAAAMRSRLLDPETTYRHARLGVLGRLRALCPDLTLLPEGPS</sequence>
<dbReference type="InterPro" id="IPR011075">
    <property type="entry name" value="TetR_C"/>
</dbReference>
<dbReference type="PANTHER" id="PTHR47506:SF6">
    <property type="entry name" value="HTH-TYPE TRANSCRIPTIONAL REPRESSOR NEMR"/>
    <property type="match status" value="1"/>
</dbReference>
<dbReference type="Gene3D" id="1.10.357.10">
    <property type="entry name" value="Tetracycline Repressor, domain 2"/>
    <property type="match status" value="1"/>
</dbReference>
<dbReference type="SUPFAM" id="SSF46689">
    <property type="entry name" value="Homeodomain-like"/>
    <property type="match status" value="1"/>
</dbReference>
<dbReference type="PRINTS" id="PR00455">
    <property type="entry name" value="HTHTETR"/>
</dbReference>